<dbReference type="RefSeq" id="WP_212821804.1">
    <property type="nucleotide sequence ID" value="NZ_AP023416.1"/>
</dbReference>
<evidence type="ECO:0000313" key="3">
    <source>
        <dbReference type="EMBL" id="BCK79990.1"/>
    </source>
</evidence>
<dbReference type="Pfam" id="PF14238">
    <property type="entry name" value="DUF4340"/>
    <property type="match status" value="1"/>
</dbReference>
<feature type="chain" id="PRO_5039489032" description="DUF4340 domain-containing protein" evidence="1">
    <location>
        <begin position="20"/>
        <end position="305"/>
    </location>
</feature>
<dbReference type="Proteomes" id="UP000681343">
    <property type="component" value="Plasmid pMM35_01"/>
</dbReference>
<proteinExistence type="predicted"/>
<evidence type="ECO:0000313" key="4">
    <source>
        <dbReference type="Proteomes" id="UP000681343"/>
    </source>
</evidence>
<accession>A0A810PWD5</accession>
<evidence type="ECO:0000256" key="1">
    <source>
        <dbReference type="SAM" id="SignalP"/>
    </source>
</evidence>
<reference evidence="3" key="1">
    <citation type="submission" date="2020-09" db="EMBL/GenBank/DDBJ databases">
        <title>New species isolated from human feces.</title>
        <authorList>
            <person name="Kitahara M."/>
            <person name="Shigeno Y."/>
            <person name="Shime M."/>
            <person name="Matsumoto Y."/>
            <person name="Nakamura S."/>
            <person name="Motooka D."/>
            <person name="Fukuoka S."/>
            <person name="Nishikawa H."/>
            <person name="Benno Y."/>
        </authorList>
    </citation>
    <scope>NUCLEOTIDE SEQUENCE</scope>
    <source>
        <strain evidence="3">MM35</strain>
        <plasmid evidence="3">pMM35_01</plasmid>
    </source>
</reference>
<sequence>MKKIQILAGALALAVLACAGCGKKVPSDPTTLNDTGLVSSSTQELIYKNSSYTLRFNHNDAGEWQWKDDTTIPLNQSKVQELLDQVSALNVLVPLENPGDITTYDLDAPDRTLEVKDADGSGISLQIGSAAEGGGHYMCRDGDTTKIYVVPDALVQMMDRNIYELVQIPAVPVLAAEQITAIEAQGGGASVAVSRSDDGRWLREGTDVSGQLEGLVSLLGQGMTLESCVDYNPSSGALPICGLTDPTVTATVHYTAANGSAGSFTVKVGLSYEDGYFAMYNEVPAIFKVSAATAQLLTGLLSLAA</sequence>
<geneLocation type="plasmid" evidence="3 4">
    <name>pMM35_01</name>
</geneLocation>
<protein>
    <recommendedName>
        <fullName evidence="2">DUF4340 domain-containing protein</fullName>
    </recommendedName>
</protein>
<keyword evidence="3" id="KW-0614">Plasmid</keyword>
<dbReference type="PROSITE" id="PS51257">
    <property type="entry name" value="PROKAR_LIPOPROTEIN"/>
    <property type="match status" value="1"/>
</dbReference>
<dbReference type="AlphaFoldDB" id="A0A810PWD5"/>
<name>A0A810PWD5_9FIRM</name>
<dbReference type="InterPro" id="IPR025641">
    <property type="entry name" value="DUF4340"/>
</dbReference>
<dbReference type="KEGG" id="vfa:MM35RIKEN_21820"/>
<organism evidence="3 4">
    <name type="scientific">Vescimonas fastidiosa</name>
    <dbReference type="NCBI Taxonomy" id="2714353"/>
    <lineage>
        <taxon>Bacteria</taxon>
        <taxon>Bacillati</taxon>
        <taxon>Bacillota</taxon>
        <taxon>Clostridia</taxon>
        <taxon>Eubacteriales</taxon>
        <taxon>Oscillospiraceae</taxon>
        <taxon>Vescimonas</taxon>
    </lineage>
</organism>
<feature type="signal peptide" evidence="1">
    <location>
        <begin position="1"/>
        <end position="19"/>
    </location>
</feature>
<keyword evidence="4" id="KW-1185">Reference proteome</keyword>
<keyword evidence="1" id="KW-0732">Signal</keyword>
<evidence type="ECO:0000259" key="2">
    <source>
        <dbReference type="Pfam" id="PF14238"/>
    </source>
</evidence>
<gene>
    <name evidence="3" type="ORF">MM35RIKEN_21820</name>
</gene>
<feature type="domain" description="DUF4340" evidence="2">
    <location>
        <begin position="64"/>
        <end position="204"/>
    </location>
</feature>
<dbReference type="EMBL" id="AP023416">
    <property type="protein sequence ID" value="BCK79990.1"/>
    <property type="molecule type" value="Genomic_DNA"/>
</dbReference>